<name>A0A2P6Q6C2_ROSCH</name>
<gene>
    <name evidence="2" type="ORF">RchiOBHm_Chr5g0016991</name>
</gene>
<comment type="caution">
    <text evidence="2">The sequence shown here is derived from an EMBL/GenBank/DDBJ whole genome shotgun (WGS) entry which is preliminary data.</text>
</comment>
<evidence type="ECO:0000313" key="3">
    <source>
        <dbReference type="Proteomes" id="UP000238479"/>
    </source>
</evidence>
<proteinExistence type="predicted"/>
<dbReference type="Gramene" id="PRQ29732">
    <property type="protein sequence ID" value="PRQ29732"/>
    <property type="gene ID" value="RchiOBHm_Chr5g0016991"/>
</dbReference>
<keyword evidence="1" id="KW-0732">Signal</keyword>
<dbReference type="AlphaFoldDB" id="A0A2P6Q6C2"/>
<protein>
    <submittedName>
        <fullName evidence="2">Uncharacterized protein</fullName>
    </submittedName>
</protein>
<sequence length="67" mass="8127">MRYLMSLLYLCFQIWSRTLVPLQGLAPRNSWKPRLYLCFQIWSRTLVPLQGLAPRNSWKPWQRGCWT</sequence>
<feature type="signal peptide" evidence="1">
    <location>
        <begin position="1"/>
        <end position="16"/>
    </location>
</feature>
<reference evidence="2 3" key="1">
    <citation type="journal article" date="2018" name="Nat. Genet.">
        <title>The Rosa genome provides new insights in the design of modern roses.</title>
        <authorList>
            <person name="Bendahmane M."/>
        </authorList>
    </citation>
    <scope>NUCLEOTIDE SEQUENCE [LARGE SCALE GENOMIC DNA]</scope>
    <source>
        <strain evidence="3">cv. Old Blush</strain>
    </source>
</reference>
<evidence type="ECO:0000256" key="1">
    <source>
        <dbReference type="SAM" id="SignalP"/>
    </source>
</evidence>
<accession>A0A2P6Q6C2</accession>
<keyword evidence="3" id="KW-1185">Reference proteome</keyword>
<dbReference type="Proteomes" id="UP000238479">
    <property type="component" value="Chromosome 5"/>
</dbReference>
<dbReference type="EMBL" id="PDCK01000043">
    <property type="protein sequence ID" value="PRQ29732.1"/>
    <property type="molecule type" value="Genomic_DNA"/>
</dbReference>
<feature type="chain" id="PRO_5015159271" evidence="1">
    <location>
        <begin position="17"/>
        <end position="67"/>
    </location>
</feature>
<organism evidence="2 3">
    <name type="scientific">Rosa chinensis</name>
    <name type="common">China rose</name>
    <dbReference type="NCBI Taxonomy" id="74649"/>
    <lineage>
        <taxon>Eukaryota</taxon>
        <taxon>Viridiplantae</taxon>
        <taxon>Streptophyta</taxon>
        <taxon>Embryophyta</taxon>
        <taxon>Tracheophyta</taxon>
        <taxon>Spermatophyta</taxon>
        <taxon>Magnoliopsida</taxon>
        <taxon>eudicotyledons</taxon>
        <taxon>Gunneridae</taxon>
        <taxon>Pentapetalae</taxon>
        <taxon>rosids</taxon>
        <taxon>fabids</taxon>
        <taxon>Rosales</taxon>
        <taxon>Rosaceae</taxon>
        <taxon>Rosoideae</taxon>
        <taxon>Rosoideae incertae sedis</taxon>
        <taxon>Rosa</taxon>
    </lineage>
</organism>
<evidence type="ECO:0000313" key="2">
    <source>
        <dbReference type="EMBL" id="PRQ29732.1"/>
    </source>
</evidence>